<evidence type="ECO:0000256" key="2">
    <source>
        <dbReference type="ARBA" id="ARBA00011818"/>
    </source>
</evidence>
<evidence type="ECO:0000313" key="10">
    <source>
        <dbReference type="Proteomes" id="UP001210211"/>
    </source>
</evidence>
<dbReference type="InterPro" id="IPR012337">
    <property type="entry name" value="RNaseH-like_sf"/>
</dbReference>
<feature type="domain" description="Cupin type-1" evidence="8">
    <location>
        <begin position="284"/>
        <end position="418"/>
    </location>
</feature>
<evidence type="ECO:0000256" key="5">
    <source>
        <dbReference type="ARBA" id="ARBA00023129"/>
    </source>
</evidence>
<dbReference type="InterPro" id="IPR011051">
    <property type="entry name" value="RmlC_Cupin_sf"/>
</dbReference>
<dbReference type="InterPro" id="IPR014710">
    <property type="entry name" value="RmlC-like_jellyroll"/>
</dbReference>
<evidence type="ECO:0000256" key="6">
    <source>
        <dbReference type="ARBA" id="ARBA00023157"/>
    </source>
</evidence>
<dbReference type="InterPro" id="IPR006045">
    <property type="entry name" value="Cupin_1"/>
</dbReference>
<keyword evidence="3" id="KW-0732">Signal</keyword>
<evidence type="ECO:0000259" key="8">
    <source>
        <dbReference type="SMART" id="SM00835"/>
    </source>
</evidence>
<dbReference type="Gene3D" id="2.60.120.10">
    <property type="entry name" value="Jelly Rolls"/>
    <property type="match status" value="2"/>
</dbReference>
<dbReference type="SMART" id="SM00835">
    <property type="entry name" value="Cupin_1"/>
    <property type="match status" value="2"/>
</dbReference>
<proteinExistence type="inferred from homology"/>
<name>A0AAD5ZDF7_9POAL</name>
<sequence length="464" mass="52404">MQGFLPPFFPPSDGSWVHENDGGSGIAYIFFSNDNTLIQYQMVACHAYSPFHAEFLALNFAVKAATAMGIHDVCFFTDCLQLCNVLIGVSNVDSIDRVHGIVLSVLQKVENVGRGFTGPIFPGCPETYQSFHFESGQSERQQRLRDSHQQVHRFREGDVLAFPAGVSHWCYNDGDIPVVAVQVFDISSTAYQLEPRQREFLVAGNRQGIQQSFERTKQSGDNIFSGFDTQLLAEALGVNHELASRLQSSARGQIWRGLQFIQPSKSQEQHHQQQQEEYEESRHFGRYNTSNGLEETFCHLKLEETSTTRLRMLCLLPSGMSINAHSVMYVTGGQGRVQVVNHRGKTVFDGQLRQGQILIIPQNYAVLKRAQQQGFEWVSFKTNPNAMVNKIAGKASTIQALPLDVVANSYRITREQAWRLKNSRRNEMSIFTPLPLSHRELECEKTGHHPQYKQEEGSSQYSLV</sequence>
<dbReference type="SUPFAM" id="SSF51182">
    <property type="entry name" value="RmlC-like cupins"/>
    <property type="match status" value="1"/>
</dbReference>
<evidence type="ECO:0000313" key="9">
    <source>
        <dbReference type="EMBL" id="KAJ3691463.1"/>
    </source>
</evidence>
<dbReference type="InterPro" id="IPR050253">
    <property type="entry name" value="Seed_Storage-Functional"/>
</dbReference>
<dbReference type="GO" id="GO:0045735">
    <property type="term" value="F:nutrient reservoir activity"/>
    <property type="evidence" value="ECO:0007669"/>
    <property type="project" value="UniProtKB-KW"/>
</dbReference>
<feature type="domain" description="Cupin type-1" evidence="8">
    <location>
        <begin position="58"/>
        <end position="244"/>
    </location>
</feature>
<comment type="caution">
    <text evidence="9">The sequence shown here is derived from an EMBL/GenBank/DDBJ whole genome shotgun (WGS) entry which is preliminary data.</text>
</comment>
<dbReference type="Proteomes" id="UP001210211">
    <property type="component" value="Unassembled WGS sequence"/>
</dbReference>
<accession>A0AAD5ZDF7</accession>
<dbReference type="AlphaFoldDB" id="A0AAD5ZDF7"/>
<keyword evidence="5" id="KW-0708">Seed storage protein</keyword>
<dbReference type="CDD" id="cd02243">
    <property type="entry name" value="cupin_11S_legumin_C"/>
    <property type="match status" value="1"/>
</dbReference>
<dbReference type="GO" id="GO:0004523">
    <property type="term" value="F:RNA-DNA hybrid ribonuclease activity"/>
    <property type="evidence" value="ECO:0007669"/>
    <property type="project" value="InterPro"/>
</dbReference>
<dbReference type="PRINTS" id="PR00439">
    <property type="entry name" value="11SGLOBULIN"/>
</dbReference>
<evidence type="ECO:0000256" key="3">
    <source>
        <dbReference type="ARBA" id="ARBA00022729"/>
    </source>
</evidence>
<comment type="similarity">
    <text evidence="1">Belongs to the 11S seed storage protein (globulins) family.</text>
</comment>
<dbReference type="InterPro" id="IPR002156">
    <property type="entry name" value="RNaseH_domain"/>
</dbReference>
<dbReference type="GO" id="GO:0048316">
    <property type="term" value="P:seed development"/>
    <property type="evidence" value="ECO:0007669"/>
    <property type="project" value="UniProtKB-ARBA"/>
</dbReference>
<dbReference type="SUPFAM" id="SSF53098">
    <property type="entry name" value="Ribonuclease H-like"/>
    <property type="match status" value="1"/>
</dbReference>
<dbReference type="EMBL" id="JAMRDG010000002">
    <property type="protein sequence ID" value="KAJ3691463.1"/>
    <property type="molecule type" value="Genomic_DNA"/>
</dbReference>
<dbReference type="Pfam" id="PF13456">
    <property type="entry name" value="RVT_3"/>
    <property type="match status" value="1"/>
</dbReference>
<feature type="compositionally biased region" description="Basic and acidic residues" evidence="7">
    <location>
        <begin position="445"/>
        <end position="456"/>
    </location>
</feature>
<dbReference type="CDD" id="cd02242">
    <property type="entry name" value="cupin_11S_legumin_N"/>
    <property type="match status" value="1"/>
</dbReference>
<dbReference type="InterPro" id="IPR006044">
    <property type="entry name" value="11S_seedstore_pln"/>
</dbReference>
<evidence type="ECO:0000256" key="1">
    <source>
        <dbReference type="ARBA" id="ARBA00007178"/>
    </source>
</evidence>
<protein>
    <recommendedName>
        <fullName evidence="8">Cupin type-1 domain-containing protein</fullName>
    </recommendedName>
</protein>
<keyword evidence="6" id="KW-1015">Disulfide bond</keyword>
<dbReference type="PANTHER" id="PTHR31189">
    <property type="entry name" value="OS03G0336100 PROTEIN-RELATED"/>
    <property type="match status" value="1"/>
</dbReference>
<gene>
    <name evidence="9" type="ORF">LUZ61_020627</name>
</gene>
<keyword evidence="10" id="KW-1185">Reference proteome</keyword>
<dbReference type="PANTHER" id="PTHR31189:SF35">
    <property type="entry name" value="12S SEED STORAGE PROTEIN CRB"/>
    <property type="match status" value="1"/>
</dbReference>
<dbReference type="GO" id="GO:0003676">
    <property type="term" value="F:nucleic acid binding"/>
    <property type="evidence" value="ECO:0007669"/>
    <property type="project" value="InterPro"/>
</dbReference>
<dbReference type="Pfam" id="PF00190">
    <property type="entry name" value="Cupin_1"/>
    <property type="match status" value="2"/>
</dbReference>
<feature type="region of interest" description="Disordered" evidence="7">
    <location>
        <begin position="445"/>
        <end position="464"/>
    </location>
</feature>
<evidence type="ECO:0000256" key="4">
    <source>
        <dbReference type="ARBA" id="ARBA00022761"/>
    </source>
</evidence>
<reference evidence="9 10" key="1">
    <citation type="journal article" date="2022" name="Cell">
        <title>Repeat-based holocentromeres influence genome architecture and karyotype evolution.</title>
        <authorList>
            <person name="Hofstatter P.G."/>
            <person name="Thangavel G."/>
            <person name="Lux T."/>
            <person name="Neumann P."/>
            <person name="Vondrak T."/>
            <person name="Novak P."/>
            <person name="Zhang M."/>
            <person name="Costa L."/>
            <person name="Castellani M."/>
            <person name="Scott A."/>
            <person name="Toegelov H."/>
            <person name="Fuchs J."/>
            <person name="Mata-Sucre Y."/>
            <person name="Dias Y."/>
            <person name="Vanzela A.L.L."/>
            <person name="Huettel B."/>
            <person name="Almeida C.C.S."/>
            <person name="Simkova H."/>
            <person name="Souza G."/>
            <person name="Pedrosa-Harand A."/>
            <person name="Macas J."/>
            <person name="Mayer K.F.X."/>
            <person name="Houben A."/>
            <person name="Marques A."/>
        </authorList>
    </citation>
    <scope>NUCLEOTIDE SEQUENCE [LARGE SCALE GENOMIC DNA]</scope>
    <source>
        <strain evidence="9">RhyTen1mFocal</strain>
    </source>
</reference>
<evidence type="ECO:0000256" key="7">
    <source>
        <dbReference type="SAM" id="MobiDB-lite"/>
    </source>
</evidence>
<keyword evidence="4" id="KW-0758">Storage protein</keyword>
<organism evidence="9 10">
    <name type="scientific">Rhynchospora tenuis</name>
    <dbReference type="NCBI Taxonomy" id="198213"/>
    <lineage>
        <taxon>Eukaryota</taxon>
        <taxon>Viridiplantae</taxon>
        <taxon>Streptophyta</taxon>
        <taxon>Embryophyta</taxon>
        <taxon>Tracheophyta</taxon>
        <taxon>Spermatophyta</taxon>
        <taxon>Magnoliopsida</taxon>
        <taxon>Liliopsida</taxon>
        <taxon>Poales</taxon>
        <taxon>Cyperaceae</taxon>
        <taxon>Cyperoideae</taxon>
        <taxon>Rhynchosporeae</taxon>
        <taxon>Rhynchospora</taxon>
    </lineage>
</organism>
<comment type="subunit">
    <text evidence="2">Hexamer; each subunit is composed of an acidic and a basic chain derived from a single precursor and linked by a disulfide bond.</text>
</comment>